<evidence type="ECO:0000313" key="3">
    <source>
        <dbReference type="EMBL" id="RPB09998.1"/>
    </source>
</evidence>
<accession>A0A3N4KKP7</accession>
<keyword evidence="4" id="KW-1185">Reference proteome</keyword>
<proteinExistence type="predicted"/>
<evidence type="ECO:0000313" key="4">
    <source>
        <dbReference type="Proteomes" id="UP000277580"/>
    </source>
</evidence>
<dbReference type="Proteomes" id="UP000277580">
    <property type="component" value="Unassembled WGS sequence"/>
</dbReference>
<dbReference type="EMBL" id="ML119146">
    <property type="protein sequence ID" value="RPB09998.1"/>
    <property type="molecule type" value="Genomic_DNA"/>
</dbReference>
<dbReference type="InParanoid" id="A0A3N4KKP7"/>
<reference evidence="3 4" key="1">
    <citation type="journal article" date="2018" name="Nat. Ecol. Evol.">
        <title>Pezizomycetes genomes reveal the molecular basis of ectomycorrhizal truffle lifestyle.</title>
        <authorList>
            <person name="Murat C."/>
            <person name="Payen T."/>
            <person name="Noel B."/>
            <person name="Kuo A."/>
            <person name="Morin E."/>
            <person name="Chen J."/>
            <person name="Kohler A."/>
            <person name="Krizsan K."/>
            <person name="Balestrini R."/>
            <person name="Da Silva C."/>
            <person name="Montanini B."/>
            <person name="Hainaut M."/>
            <person name="Levati E."/>
            <person name="Barry K.W."/>
            <person name="Belfiori B."/>
            <person name="Cichocki N."/>
            <person name="Clum A."/>
            <person name="Dockter R.B."/>
            <person name="Fauchery L."/>
            <person name="Guy J."/>
            <person name="Iotti M."/>
            <person name="Le Tacon F."/>
            <person name="Lindquist E.A."/>
            <person name="Lipzen A."/>
            <person name="Malagnac F."/>
            <person name="Mello A."/>
            <person name="Molinier V."/>
            <person name="Miyauchi S."/>
            <person name="Poulain J."/>
            <person name="Riccioni C."/>
            <person name="Rubini A."/>
            <person name="Sitrit Y."/>
            <person name="Splivallo R."/>
            <person name="Traeger S."/>
            <person name="Wang M."/>
            <person name="Zifcakova L."/>
            <person name="Wipf D."/>
            <person name="Zambonelli A."/>
            <person name="Paolocci F."/>
            <person name="Nowrousian M."/>
            <person name="Ottonello S."/>
            <person name="Baldrian P."/>
            <person name="Spatafora J.W."/>
            <person name="Henrissat B."/>
            <person name="Nagy L.G."/>
            <person name="Aury J.M."/>
            <person name="Wincker P."/>
            <person name="Grigoriev I.V."/>
            <person name="Bonfante P."/>
            <person name="Martin F.M."/>
        </authorList>
    </citation>
    <scope>NUCLEOTIDE SEQUENCE [LARGE SCALE GENOMIC DNA]</scope>
    <source>
        <strain evidence="3 4">CCBAS932</strain>
    </source>
</reference>
<keyword evidence="2" id="KW-0812">Transmembrane</keyword>
<dbReference type="AlphaFoldDB" id="A0A3N4KKP7"/>
<feature type="region of interest" description="Disordered" evidence="1">
    <location>
        <begin position="62"/>
        <end position="82"/>
    </location>
</feature>
<protein>
    <submittedName>
        <fullName evidence="3">Uncharacterized protein</fullName>
    </submittedName>
</protein>
<organism evidence="3 4">
    <name type="scientific">Morchella conica CCBAS932</name>
    <dbReference type="NCBI Taxonomy" id="1392247"/>
    <lineage>
        <taxon>Eukaryota</taxon>
        <taxon>Fungi</taxon>
        <taxon>Dikarya</taxon>
        <taxon>Ascomycota</taxon>
        <taxon>Pezizomycotina</taxon>
        <taxon>Pezizomycetes</taxon>
        <taxon>Pezizales</taxon>
        <taxon>Morchellaceae</taxon>
        <taxon>Morchella</taxon>
    </lineage>
</organism>
<evidence type="ECO:0000256" key="1">
    <source>
        <dbReference type="SAM" id="MobiDB-lite"/>
    </source>
</evidence>
<name>A0A3N4KKP7_9PEZI</name>
<keyword evidence="2" id="KW-0472">Membrane</keyword>
<keyword evidence="2" id="KW-1133">Transmembrane helix</keyword>
<feature type="transmembrane region" description="Helical" evidence="2">
    <location>
        <begin position="14"/>
        <end position="34"/>
    </location>
</feature>
<sequence length="82" mass="9686">MPVTHNLSNHVNSLVRHAFPFYHSILFPILSLKIHHHRDKKRNRNEGTRQRATFFIPHRYRSIPSVPSPPPHIYQTDSAPSW</sequence>
<gene>
    <name evidence="3" type="ORF">P167DRAFT_537929</name>
</gene>
<evidence type="ECO:0000256" key="2">
    <source>
        <dbReference type="SAM" id="Phobius"/>
    </source>
</evidence>